<dbReference type="STRING" id="1526.SAMN02910262_01210"/>
<gene>
    <name evidence="3" type="ORF">SAMN04487771_100627</name>
</gene>
<dbReference type="Proteomes" id="UP000199820">
    <property type="component" value="Unassembled WGS sequence"/>
</dbReference>
<feature type="signal peptide" evidence="2">
    <location>
        <begin position="1"/>
        <end position="30"/>
    </location>
</feature>
<feature type="chain" id="PRO_5039495910" description="Host cell surface-exposed lipoprotein" evidence="2">
    <location>
        <begin position="31"/>
        <end position="202"/>
    </location>
</feature>
<evidence type="ECO:0000313" key="4">
    <source>
        <dbReference type="Proteomes" id="UP000199820"/>
    </source>
</evidence>
<name>A0A1I0C5G4_9FIRM</name>
<evidence type="ECO:0000256" key="1">
    <source>
        <dbReference type="SAM" id="MobiDB-lite"/>
    </source>
</evidence>
<evidence type="ECO:0000256" key="2">
    <source>
        <dbReference type="SAM" id="SignalP"/>
    </source>
</evidence>
<dbReference type="RefSeq" id="WP_074648736.1">
    <property type="nucleotide sequence ID" value="NZ_FOIL01000006.1"/>
</dbReference>
<protein>
    <recommendedName>
        <fullName evidence="5">Host cell surface-exposed lipoprotein</fullName>
    </recommendedName>
</protein>
<accession>A0A1I0C5G4</accession>
<evidence type="ECO:0000313" key="3">
    <source>
        <dbReference type="EMBL" id="SET14693.1"/>
    </source>
</evidence>
<reference evidence="3 4" key="1">
    <citation type="submission" date="2016-10" db="EMBL/GenBank/DDBJ databases">
        <authorList>
            <person name="de Groot N.N."/>
        </authorList>
    </citation>
    <scope>NUCLEOTIDE SEQUENCE [LARGE SCALE GENOMIC DNA]</scope>
    <source>
        <strain evidence="3 4">KH1P1</strain>
    </source>
</reference>
<keyword evidence="2" id="KW-0732">Signal</keyword>
<dbReference type="AlphaFoldDB" id="A0A1I0C5G4"/>
<organism evidence="3 4">
    <name type="scientific">[Clostridium] aminophilum</name>
    <dbReference type="NCBI Taxonomy" id="1526"/>
    <lineage>
        <taxon>Bacteria</taxon>
        <taxon>Bacillati</taxon>
        <taxon>Bacillota</taxon>
        <taxon>Clostridia</taxon>
        <taxon>Lachnospirales</taxon>
        <taxon>Lachnospiraceae</taxon>
    </lineage>
</organism>
<feature type="compositionally biased region" description="Low complexity" evidence="1">
    <location>
        <begin position="62"/>
        <end position="74"/>
    </location>
</feature>
<keyword evidence="4" id="KW-1185">Reference proteome</keyword>
<proteinExistence type="predicted"/>
<evidence type="ECO:0008006" key="5">
    <source>
        <dbReference type="Google" id="ProtNLM"/>
    </source>
</evidence>
<sequence length="202" mass="21430">MAGMDFFDKMRRHRPVLRNMMLASAFVVLAAAGTACGSKADTASAAETTAAEAKESTELVPAETTTQDAQETAASSVAEQVPEGGGKLTEILSDIRENYAEGAAGISLRAASRAASLMEWYVKTKPSGDSIMRETEKFTNATADKKSFAIAVQRIYDSAKETAGEGGKSLLADAGYTGEITWTKDDVDHLFNAIFEGTGQQK</sequence>
<dbReference type="EMBL" id="FOIL01000006">
    <property type="protein sequence ID" value="SET14693.1"/>
    <property type="molecule type" value="Genomic_DNA"/>
</dbReference>
<dbReference type="OrthoDB" id="9907358at2"/>
<feature type="region of interest" description="Disordered" evidence="1">
    <location>
        <begin position="52"/>
        <end position="82"/>
    </location>
</feature>